<evidence type="ECO:0000256" key="3">
    <source>
        <dbReference type="ARBA" id="ARBA00022824"/>
    </source>
</evidence>
<keyword evidence="2 6" id="KW-0812">Transmembrane</keyword>
<evidence type="ECO:0000256" key="2">
    <source>
        <dbReference type="ARBA" id="ARBA00022692"/>
    </source>
</evidence>
<evidence type="ECO:0000256" key="4">
    <source>
        <dbReference type="ARBA" id="ARBA00022989"/>
    </source>
</evidence>
<dbReference type="Gene3D" id="3.40.50.2000">
    <property type="entry name" value="Glycogen Phosphorylase B"/>
    <property type="match status" value="1"/>
</dbReference>
<comment type="subcellular location">
    <subcellularLocation>
        <location evidence="1">Endoplasmic reticulum membrane</location>
        <topology evidence="1">Single-pass membrane protein</topology>
    </subcellularLocation>
</comment>
<protein>
    <submittedName>
        <fullName evidence="7">Polysaccharide biosynthesis protein</fullName>
    </submittedName>
</protein>
<keyword evidence="5 6" id="KW-0472">Membrane</keyword>
<dbReference type="InterPro" id="IPR013969">
    <property type="entry name" value="Oligosacch_biosynth_Alg14"/>
</dbReference>
<evidence type="ECO:0000256" key="6">
    <source>
        <dbReference type="SAM" id="Phobius"/>
    </source>
</evidence>
<proteinExistence type="predicted"/>
<dbReference type="Proteomes" id="UP000652755">
    <property type="component" value="Unassembled WGS sequence"/>
</dbReference>
<dbReference type="PANTHER" id="PTHR12154:SF4">
    <property type="entry name" value="UDP-N-ACETYLGLUCOSAMINE TRANSFERASE SUBUNIT ALG14 HOMOLOG"/>
    <property type="match status" value="1"/>
</dbReference>
<dbReference type="RefSeq" id="WP_187072294.1">
    <property type="nucleotide sequence ID" value="NZ_JACRYL010000014.1"/>
</dbReference>
<feature type="transmembrane region" description="Helical" evidence="6">
    <location>
        <begin position="96"/>
        <end position="115"/>
    </location>
</feature>
<keyword evidence="8" id="KW-1185">Reference proteome</keyword>
<evidence type="ECO:0000256" key="5">
    <source>
        <dbReference type="ARBA" id="ARBA00023136"/>
    </source>
</evidence>
<organism evidence="7 8">
    <name type="scientific">Pedobacter fastidiosus</name>
    <dbReference type="NCBI Taxonomy" id="2765361"/>
    <lineage>
        <taxon>Bacteria</taxon>
        <taxon>Pseudomonadati</taxon>
        <taxon>Bacteroidota</taxon>
        <taxon>Sphingobacteriia</taxon>
        <taxon>Sphingobacteriales</taxon>
        <taxon>Sphingobacteriaceae</taxon>
        <taxon>Pedobacter</taxon>
    </lineage>
</organism>
<dbReference type="SUPFAM" id="SSF53756">
    <property type="entry name" value="UDP-Glycosyltransferase/glycogen phosphorylase"/>
    <property type="match status" value="1"/>
</dbReference>
<accession>A0ABR7KUY0</accession>
<dbReference type="Pfam" id="PF08660">
    <property type="entry name" value="Alg14"/>
    <property type="match status" value="1"/>
</dbReference>
<dbReference type="EMBL" id="JACRYL010000014">
    <property type="protein sequence ID" value="MBC6111861.1"/>
    <property type="molecule type" value="Genomic_DNA"/>
</dbReference>
<dbReference type="NCBIfam" id="NF041549">
    <property type="entry name" value="PssD"/>
    <property type="match status" value="1"/>
</dbReference>
<dbReference type="PANTHER" id="PTHR12154">
    <property type="entry name" value="GLYCOSYL TRANSFERASE-RELATED"/>
    <property type="match status" value="1"/>
</dbReference>
<keyword evidence="3" id="KW-0256">Endoplasmic reticulum</keyword>
<reference evidence="7 8" key="1">
    <citation type="submission" date="2020-08" db="EMBL/GenBank/DDBJ databases">
        <authorList>
            <person name="Sun Q."/>
            <person name="Inoue M."/>
        </authorList>
    </citation>
    <scope>NUCLEOTIDE SEQUENCE [LARGE SCALE GENOMIC DNA]</scope>
    <source>
        <strain evidence="7 8">CCM 8938</strain>
    </source>
</reference>
<comment type="caution">
    <text evidence="7">The sequence shown here is derived from an EMBL/GenBank/DDBJ whole genome shotgun (WGS) entry which is preliminary data.</text>
</comment>
<evidence type="ECO:0000313" key="7">
    <source>
        <dbReference type="EMBL" id="MBC6111861.1"/>
    </source>
</evidence>
<keyword evidence="4 6" id="KW-1133">Transmembrane helix</keyword>
<name>A0ABR7KUY0_9SPHI</name>
<sequence>MAKKNKKVLFVCSAGGHLAEILQLEAIRNKYEYLIVTEDVETTRSLNKTYNMKYIKPDVKGRGLIFYYYIILNFLFSVSILLKFKPSVIITTGSHTAFPMCLLGKLLRINVVYILSYARVSSKAKSANIIYPISDLFLVQWESAQKLYTKSIYKGSLF</sequence>
<feature type="transmembrane region" description="Helical" evidence="6">
    <location>
        <begin position="64"/>
        <end position="84"/>
    </location>
</feature>
<evidence type="ECO:0000256" key="1">
    <source>
        <dbReference type="ARBA" id="ARBA00004389"/>
    </source>
</evidence>
<evidence type="ECO:0000313" key="8">
    <source>
        <dbReference type="Proteomes" id="UP000652755"/>
    </source>
</evidence>
<gene>
    <name evidence="7" type="ORF">H7U22_15665</name>
</gene>